<dbReference type="EMBL" id="JEMC01001816">
    <property type="protein sequence ID" value="KYF93547.1"/>
    <property type="molecule type" value="Genomic_DNA"/>
</dbReference>
<proteinExistence type="predicted"/>
<name>A0A150SC61_SORCE</name>
<protein>
    <submittedName>
        <fullName evidence="2">Uncharacterized protein</fullName>
    </submittedName>
</protein>
<accession>A0A150SC61</accession>
<feature type="region of interest" description="Disordered" evidence="1">
    <location>
        <begin position="90"/>
        <end position="109"/>
    </location>
</feature>
<evidence type="ECO:0000256" key="1">
    <source>
        <dbReference type="SAM" id="MobiDB-lite"/>
    </source>
</evidence>
<dbReference type="Proteomes" id="UP000075515">
    <property type="component" value="Unassembled WGS sequence"/>
</dbReference>
<reference evidence="2 3" key="1">
    <citation type="submission" date="2014-02" db="EMBL/GenBank/DDBJ databases">
        <title>The small core and large imbalanced accessory genome model reveals a collaborative survival strategy of Sorangium cellulosum strains in nature.</title>
        <authorList>
            <person name="Han K."/>
            <person name="Peng R."/>
            <person name="Blom J."/>
            <person name="Li Y.-Z."/>
        </authorList>
    </citation>
    <scope>NUCLEOTIDE SEQUENCE [LARGE SCALE GENOMIC DNA]</scope>
    <source>
        <strain evidence="2 3">So0149</strain>
    </source>
</reference>
<sequence length="426" mass="44916">MAERTADPTPPADPEIAGVALSAYAAVLAYVAEGLPLEQSLDHAAIPVAAWPQVEATWSERPRLVHEDAQAALGVELGGKADAVPQVLDDARPRRLRGGSGRRDRRDDLLPDAAAERVVGEQHARAVRAPDLAELAAAVPEILGLAVGARLAGAPVCVVVGIRGLLGAEQEPARPRLPGRARRLQRAPGVVLERLAPLRRARVEQHSVRIVAVTRDAPAHVVALDERASRVVQVKAIDERAPGGADPVAGRARHRIDLAPRVHARAHEDLPQQRSGEIALEIHTVAAVIDRRDVALLVVGVAGHVPRRQVARRAAVLGVVLVADRPAVLRLGGHAAERVVLDAHADHARRIVEGILDGAVVGRLDLDRAVRRLLGQDPAHAVVAERAERAVGVLHAREAAVLAVPGPRDTAVEGAVFAEPAGAVIA</sequence>
<organism evidence="2 3">
    <name type="scientific">Sorangium cellulosum</name>
    <name type="common">Polyangium cellulosum</name>
    <dbReference type="NCBI Taxonomy" id="56"/>
    <lineage>
        <taxon>Bacteria</taxon>
        <taxon>Pseudomonadati</taxon>
        <taxon>Myxococcota</taxon>
        <taxon>Polyangia</taxon>
        <taxon>Polyangiales</taxon>
        <taxon>Polyangiaceae</taxon>
        <taxon>Sorangium</taxon>
    </lineage>
</organism>
<comment type="caution">
    <text evidence="2">The sequence shown here is derived from an EMBL/GenBank/DDBJ whole genome shotgun (WGS) entry which is preliminary data.</text>
</comment>
<gene>
    <name evidence="2" type="ORF">BE18_40755</name>
</gene>
<dbReference type="AlphaFoldDB" id="A0A150SC61"/>
<evidence type="ECO:0000313" key="3">
    <source>
        <dbReference type="Proteomes" id="UP000075515"/>
    </source>
</evidence>
<evidence type="ECO:0000313" key="2">
    <source>
        <dbReference type="EMBL" id="KYF93547.1"/>
    </source>
</evidence>